<protein>
    <recommendedName>
        <fullName evidence="2 7">Chaperone protein DnaK</fullName>
    </recommendedName>
    <alternativeName>
        <fullName evidence="7">HSP70</fullName>
    </alternativeName>
    <alternativeName>
        <fullName evidence="7">Heat shock 70 kDa protein</fullName>
    </alternativeName>
    <alternativeName>
        <fullName evidence="7">Heat shock protein 70</fullName>
    </alternativeName>
</protein>
<feature type="coiled-coil region" evidence="9">
    <location>
        <begin position="562"/>
        <end position="589"/>
    </location>
</feature>
<dbReference type="InterPro" id="IPR012725">
    <property type="entry name" value="Chaperone_DnaK"/>
</dbReference>
<dbReference type="Gene3D" id="1.20.1270.10">
    <property type="match status" value="1"/>
</dbReference>
<keyword evidence="7" id="KW-0143">Chaperone</keyword>
<keyword evidence="9" id="KW-0175">Coiled coil</keyword>
<dbReference type="SUPFAM" id="SSF100934">
    <property type="entry name" value="Heat shock protein 70kD (HSP70), C-terminal subdomain"/>
    <property type="match status" value="1"/>
</dbReference>
<evidence type="ECO:0000256" key="10">
    <source>
        <dbReference type="SAM" id="MobiDB-lite"/>
    </source>
</evidence>
<dbReference type="InterPro" id="IPR018181">
    <property type="entry name" value="Heat_shock_70_CS"/>
</dbReference>
<accession>A0ABX5M9K8</accession>
<evidence type="ECO:0000256" key="1">
    <source>
        <dbReference type="ARBA" id="ARBA00007381"/>
    </source>
</evidence>
<dbReference type="InterPro" id="IPR013126">
    <property type="entry name" value="Hsp_70_fam"/>
</dbReference>
<dbReference type="Pfam" id="PF00012">
    <property type="entry name" value="HSP70"/>
    <property type="match status" value="1"/>
</dbReference>
<evidence type="ECO:0000256" key="6">
    <source>
        <dbReference type="ARBA" id="ARBA00023016"/>
    </source>
</evidence>
<evidence type="ECO:0000256" key="9">
    <source>
        <dbReference type="SAM" id="Coils"/>
    </source>
</evidence>
<dbReference type="Proteomes" id="UP000247780">
    <property type="component" value="Unassembled WGS sequence"/>
</dbReference>
<dbReference type="NCBIfam" id="NF001413">
    <property type="entry name" value="PRK00290.1"/>
    <property type="match status" value="1"/>
</dbReference>
<dbReference type="PRINTS" id="PR00301">
    <property type="entry name" value="HEATSHOCK70"/>
</dbReference>
<dbReference type="PROSITE" id="PS00297">
    <property type="entry name" value="HSP70_1"/>
    <property type="match status" value="1"/>
</dbReference>
<keyword evidence="3 7" id="KW-0597">Phosphoprotein</keyword>
<reference evidence="11 12" key="1">
    <citation type="submission" date="2018-04" db="EMBL/GenBank/DDBJ databases">
        <title>Active sludge and wastewater microbial communities from Klosterneuburg, Austria.</title>
        <authorList>
            <person name="Wagner M."/>
        </authorList>
    </citation>
    <scope>NUCLEOTIDE SEQUENCE [LARGE SCALE GENOMIC DNA]</scope>
    <source>
        <strain evidence="11 12">Nm 57</strain>
    </source>
</reference>
<dbReference type="Gene3D" id="3.30.420.40">
    <property type="match status" value="2"/>
</dbReference>
<dbReference type="PANTHER" id="PTHR19375">
    <property type="entry name" value="HEAT SHOCK PROTEIN 70KDA"/>
    <property type="match status" value="1"/>
</dbReference>
<dbReference type="SUPFAM" id="SSF53067">
    <property type="entry name" value="Actin-like ATPase domain"/>
    <property type="match status" value="2"/>
</dbReference>
<dbReference type="PROSITE" id="PS00329">
    <property type="entry name" value="HSP70_2"/>
    <property type="match status" value="1"/>
</dbReference>
<keyword evidence="5 7" id="KW-0067">ATP-binding</keyword>
<dbReference type="HAMAP" id="MF_00332">
    <property type="entry name" value="DnaK"/>
    <property type="match status" value="1"/>
</dbReference>
<gene>
    <name evidence="7" type="primary">dnaK</name>
    <name evidence="11" type="ORF">C8R14_11811</name>
</gene>
<dbReference type="NCBIfam" id="TIGR02350">
    <property type="entry name" value="prok_dnaK"/>
    <property type="match status" value="1"/>
</dbReference>
<comment type="induction">
    <text evidence="7">By stress conditions e.g. heat shock.</text>
</comment>
<keyword evidence="12" id="KW-1185">Reference proteome</keyword>
<feature type="compositionally biased region" description="Low complexity" evidence="10">
    <location>
        <begin position="604"/>
        <end position="627"/>
    </location>
</feature>
<dbReference type="InterPro" id="IPR029047">
    <property type="entry name" value="HSP70_peptide-bd_sf"/>
</dbReference>
<evidence type="ECO:0000256" key="3">
    <source>
        <dbReference type="ARBA" id="ARBA00022553"/>
    </source>
</evidence>
<evidence type="ECO:0000256" key="7">
    <source>
        <dbReference type="HAMAP-Rule" id="MF_00332"/>
    </source>
</evidence>
<feature type="modified residue" description="Phosphothreonine; by autocatalysis" evidence="7">
    <location>
        <position position="199"/>
    </location>
</feature>
<name>A0ABX5M9K8_9PROT</name>
<evidence type="ECO:0000313" key="11">
    <source>
        <dbReference type="EMBL" id="PXV80147.1"/>
    </source>
</evidence>
<evidence type="ECO:0000256" key="2">
    <source>
        <dbReference type="ARBA" id="ARBA00014415"/>
    </source>
</evidence>
<evidence type="ECO:0000256" key="5">
    <source>
        <dbReference type="ARBA" id="ARBA00022840"/>
    </source>
</evidence>
<comment type="caution">
    <text evidence="11">The sequence shown here is derived from an EMBL/GenBank/DDBJ whole genome shotgun (WGS) entry which is preliminary data.</text>
</comment>
<proteinExistence type="evidence at transcript level"/>
<comment type="similarity">
    <text evidence="1 7 8">Belongs to the heat shock protein 70 family.</text>
</comment>
<dbReference type="EMBL" id="QICQ01000018">
    <property type="protein sequence ID" value="PXV80147.1"/>
    <property type="molecule type" value="Genomic_DNA"/>
</dbReference>
<evidence type="ECO:0000256" key="4">
    <source>
        <dbReference type="ARBA" id="ARBA00022741"/>
    </source>
</evidence>
<keyword evidence="4 7" id="KW-0547">Nucleotide-binding</keyword>
<dbReference type="PROSITE" id="PS01036">
    <property type="entry name" value="HSP70_3"/>
    <property type="match status" value="1"/>
</dbReference>
<dbReference type="SUPFAM" id="SSF100920">
    <property type="entry name" value="Heat shock protein 70kD (HSP70), peptide-binding domain"/>
    <property type="match status" value="1"/>
</dbReference>
<sequence>MAKIIGIDLGTTNSCVAVMENNKPKVIENAEGTRTTPSIVAYAEDNEVLVGASAKRQAVTNPENTLFAIKRLIGRKFDEEVVQKDISVTPYKIVRADNNDAWIEVRGRKIAPPEVSAQVLMKMKKTAEDYLGESVTEAVITVPAYFNDSQRQATKDAGRIAGLEVKRIINEPTAAALAFGMDKKEGDRKIAVYDLGGGTFDISIIEIAEIEGEHQFEVLATNGDTFLGGEDFDSSVISYLVEEFRKESGIDLKKDMLALQRLKDAAEKAKIELSSSQQTEVNLPYITADASGPKHLAVKITRAKLESLVEELIERTAGPCRTALKDAGLSVSDIDDVILVGGQTRMPKVQDKVKEIFGKEPRKDVNPDEAVAIGAAIQGGVLQGDVKDVLLLDVTPLSLGIETLGGVMTKLIQKNTTIPTKAQQIFSTAEDSQTAVTIHVLQGEREMASGNKSLGQFNLTDIPPAQRGMPQIEVTFDIDANGILHVSAKDKATGKENKIKIQASSGLSEDEIQKMVKDAETHAEEDKKALELVNSRNQCDAMIHSVKKSLTEYGDKLEADEKSKIEAALKDAEEALKSGDKEAIDAKTQVLTEASHKLAEKMYAQEQAQAGQQAGPGAGSASAGQSGEKPVEGEVVDAEFEEVKDKK</sequence>
<evidence type="ECO:0000256" key="8">
    <source>
        <dbReference type="RuleBase" id="RU003322"/>
    </source>
</evidence>
<feature type="region of interest" description="Disordered" evidence="10">
    <location>
        <begin position="602"/>
        <end position="647"/>
    </location>
</feature>
<evidence type="ECO:0000313" key="12">
    <source>
        <dbReference type="Proteomes" id="UP000247780"/>
    </source>
</evidence>
<keyword evidence="6 7" id="KW-0346">Stress response</keyword>
<dbReference type="NCBIfam" id="NF003520">
    <property type="entry name" value="PRK05183.1"/>
    <property type="match status" value="1"/>
</dbReference>
<dbReference type="Gene3D" id="3.90.640.10">
    <property type="entry name" value="Actin, Chain A, domain 4"/>
    <property type="match status" value="1"/>
</dbReference>
<dbReference type="InterPro" id="IPR043129">
    <property type="entry name" value="ATPase_NBD"/>
</dbReference>
<dbReference type="InterPro" id="IPR029048">
    <property type="entry name" value="HSP70_C_sf"/>
</dbReference>
<dbReference type="Gene3D" id="2.60.34.10">
    <property type="entry name" value="Substrate Binding Domain Of DNAk, Chain A, domain 1"/>
    <property type="match status" value="1"/>
</dbReference>
<dbReference type="RefSeq" id="WP_011633532.1">
    <property type="nucleotide sequence ID" value="NZ_FMTW01000015.1"/>
</dbReference>
<organism evidence="11 12">
    <name type="scientific">Nitrosomonas eutropha</name>
    <dbReference type="NCBI Taxonomy" id="916"/>
    <lineage>
        <taxon>Bacteria</taxon>
        <taxon>Pseudomonadati</taxon>
        <taxon>Pseudomonadota</taxon>
        <taxon>Betaproteobacteria</taxon>
        <taxon>Nitrosomonadales</taxon>
        <taxon>Nitrosomonadaceae</taxon>
        <taxon>Nitrosomonas</taxon>
    </lineage>
</organism>
<feature type="coiled-coil region" evidence="9">
    <location>
        <begin position="252"/>
        <end position="279"/>
    </location>
</feature>
<comment type="function">
    <text evidence="7">Acts as a chaperone.</text>
</comment>
<dbReference type="CDD" id="cd10234">
    <property type="entry name" value="ASKHA_NBD_HSP70_DnaK-like"/>
    <property type="match status" value="1"/>
</dbReference>